<gene>
    <name evidence="1" type="ORF">NPIL_479021</name>
</gene>
<evidence type="ECO:0000313" key="2">
    <source>
        <dbReference type="Proteomes" id="UP000887013"/>
    </source>
</evidence>
<dbReference type="AlphaFoldDB" id="A0A8X6Q6J3"/>
<dbReference type="EMBL" id="BMAW01076797">
    <property type="protein sequence ID" value="GFU03175.1"/>
    <property type="molecule type" value="Genomic_DNA"/>
</dbReference>
<name>A0A8X6Q6J3_NEPPI</name>
<evidence type="ECO:0000313" key="1">
    <source>
        <dbReference type="EMBL" id="GFU03175.1"/>
    </source>
</evidence>
<protein>
    <submittedName>
        <fullName evidence="1">Uncharacterized protein</fullName>
    </submittedName>
</protein>
<keyword evidence="2" id="KW-1185">Reference proteome</keyword>
<dbReference type="Proteomes" id="UP000887013">
    <property type="component" value="Unassembled WGS sequence"/>
</dbReference>
<organism evidence="1 2">
    <name type="scientific">Nephila pilipes</name>
    <name type="common">Giant wood spider</name>
    <name type="synonym">Nephila maculata</name>
    <dbReference type="NCBI Taxonomy" id="299642"/>
    <lineage>
        <taxon>Eukaryota</taxon>
        <taxon>Metazoa</taxon>
        <taxon>Ecdysozoa</taxon>
        <taxon>Arthropoda</taxon>
        <taxon>Chelicerata</taxon>
        <taxon>Arachnida</taxon>
        <taxon>Araneae</taxon>
        <taxon>Araneomorphae</taxon>
        <taxon>Entelegynae</taxon>
        <taxon>Araneoidea</taxon>
        <taxon>Nephilidae</taxon>
        <taxon>Nephila</taxon>
    </lineage>
</organism>
<comment type="caution">
    <text evidence="1">The sequence shown here is derived from an EMBL/GenBank/DDBJ whole genome shotgun (WGS) entry which is preliminary data.</text>
</comment>
<proteinExistence type="predicted"/>
<sequence>MVYVPPEDATAARRPEIIPLPFPETIPEKISAPVQTIPAPMETIPTLPVPTESSPPKTIIQKPVETTPFFPGYQKRSLETSPCSIPKQGHEITAIRRGRIFIIEKRDDRDYSDET</sequence>
<accession>A0A8X6Q6J3</accession>
<reference evidence="1" key="1">
    <citation type="submission" date="2020-08" db="EMBL/GenBank/DDBJ databases">
        <title>Multicomponent nature underlies the extraordinary mechanical properties of spider dragline silk.</title>
        <authorList>
            <person name="Kono N."/>
            <person name="Nakamura H."/>
            <person name="Mori M."/>
            <person name="Yoshida Y."/>
            <person name="Ohtoshi R."/>
            <person name="Malay A.D."/>
            <person name="Moran D.A.P."/>
            <person name="Tomita M."/>
            <person name="Numata K."/>
            <person name="Arakawa K."/>
        </authorList>
    </citation>
    <scope>NUCLEOTIDE SEQUENCE</scope>
</reference>